<dbReference type="InterPro" id="IPR002541">
    <property type="entry name" value="Cyt_c_assembly"/>
</dbReference>
<keyword evidence="5 10" id="KW-0812">Transmembrane</keyword>
<evidence type="ECO:0000256" key="8">
    <source>
        <dbReference type="ARBA" id="ARBA00023136"/>
    </source>
</evidence>
<keyword evidence="8 10" id="KW-0472">Membrane</keyword>
<evidence type="ECO:0000256" key="2">
    <source>
        <dbReference type="ARBA" id="ARBA00004141"/>
    </source>
</evidence>
<feature type="domain" description="Cytochrome c assembly protein" evidence="11">
    <location>
        <begin position="25"/>
        <end position="177"/>
    </location>
</feature>
<dbReference type="PANTHER" id="PTHR30071:SF1">
    <property type="entry name" value="CYTOCHROME B_B6 PROTEIN-RELATED"/>
    <property type="match status" value="1"/>
</dbReference>
<feature type="transmembrane region" description="Helical" evidence="10">
    <location>
        <begin position="190"/>
        <end position="211"/>
    </location>
</feature>
<evidence type="ECO:0000256" key="5">
    <source>
        <dbReference type="ARBA" id="ARBA00022692"/>
    </source>
</evidence>
<proteinExistence type="inferred from homology"/>
<feature type="transmembrane region" description="Helical" evidence="10">
    <location>
        <begin position="20"/>
        <end position="40"/>
    </location>
</feature>
<evidence type="ECO:0000259" key="11">
    <source>
        <dbReference type="Pfam" id="PF01578"/>
    </source>
</evidence>
<dbReference type="EMBL" id="JAEQND010000002">
    <property type="protein sequence ID" value="MBL0424160.1"/>
    <property type="molecule type" value="Genomic_DNA"/>
</dbReference>
<evidence type="ECO:0000256" key="3">
    <source>
        <dbReference type="ARBA" id="ARBA00005840"/>
    </source>
</evidence>
<feature type="transmembrane region" description="Helical" evidence="10">
    <location>
        <begin position="52"/>
        <end position="74"/>
    </location>
</feature>
<evidence type="ECO:0000256" key="1">
    <source>
        <dbReference type="ARBA" id="ARBA00002442"/>
    </source>
</evidence>
<keyword evidence="6" id="KW-0201">Cytochrome c-type biogenesis</keyword>
<dbReference type="PRINTS" id="PR01386">
    <property type="entry name" value="CCMCBIOGNSIS"/>
</dbReference>
<feature type="transmembrane region" description="Helical" evidence="10">
    <location>
        <begin position="118"/>
        <end position="138"/>
    </location>
</feature>
<dbReference type="Pfam" id="PF01578">
    <property type="entry name" value="Cytochrom_C_asm"/>
    <property type="match status" value="1"/>
</dbReference>
<evidence type="ECO:0000313" key="12">
    <source>
        <dbReference type="EMBL" id="MBL0424160.1"/>
    </source>
</evidence>
<feature type="transmembrane region" description="Helical" evidence="10">
    <location>
        <begin position="86"/>
        <end position="106"/>
    </location>
</feature>
<comment type="similarity">
    <text evidence="3">Belongs to the CcmC/CycZ/HelC family.</text>
</comment>
<evidence type="ECO:0000256" key="9">
    <source>
        <dbReference type="SAM" id="MobiDB-lite"/>
    </source>
</evidence>
<dbReference type="InterPro" id="IPR003557">
    <property type="entry name" value="Cyt_c_biogenesis_CcmC"/>
</dbReference>
<feature type="transmembrane region" description="Helical" evidence="10">
    <location>
        <begin position="150"/>
        <end position="170"/>
    </location>
</feature>
<sequence>MLAVPSSSVHRPSRPMRGVARGLTAVAIVLSLIAAIIGGYPAEPLGDYTIVYIHVPAAWLSLLLYGAAVCAAAASLQGRHVLPARTLEAIAPVGAAAAFVALWTGFGSQQVRGTWWGLEARLVCELVLLLLFAGLMALRHGADEPARAQRAGAVLVLTGALNIPIIYLSVDWWHTLHERAAATVGRSPLVTGAMALMTLAACLYAAAVVLARLDAFTRERDDGPGGRNFGSARAEGGNARTPAKEQQ</sequence>
<comment type="caution">
    <text evidence="12">The sequence shown here is derived from an EMBL/GenBank/DDBJ whole genome shotgun (WGS) entry which is preliminary data.</text>
</comment>
<comment type="subcellular location">
    <subcellularLocation>
        <location evidence="2">Membrane</location>
        <topology evidence="2">Multi-pass membrane protein</topology>
    </subcellularLocation>
</comment>
<gene>
    <name evidence="12" type="primary">ccsA</name>
    <name evidence="12" type="ORF">JI746_03485</name>
</gene>
<protein>
    <recommendedName>
        <fullName evidence="4">Heme exporter protein C</fullName>
    </recommendedName>
</protein>
<dbReference type="PANTHER" id="PTHR30071">
    <property type="entry name" value="HEME EXPORTER PROTEIN C"/>
    <property type="match status" value="1"/>
</dbReference>
<keyword evidence="13" id="KW-1185">Reference proteome</keyword>
<reference evidence="12 13" key="1">
    <citation type="journal article" date="2017" name="Int. J. Syst. Evol. Microbiol.">
        <title>Ramlibacter alkalitolerans sp. nov., alkali-tolerant bacterium isolated from soil of ginseng.</title>
        <authorList>
            <person name="Lee D.H."/>
            <person name="Cha C.J."/>
        </authorList>
    </citation>
    <scope>NUCLEOTIDE SEQUENCE [LARGE SCALE GENOMIC DNA]</scope>
    <source>
        <strain evidence="12 13">KACC 19305</strain>
    </source>
</reference>
<accession>A0ABS1JIV8</accession>
<organism evidence="12 13">
    <name type="scientific">Ramlibacter alkalitolerans</name>
    <dbReference type="NCBI Taxonomy" id="2039631"/>
    <lineage>
        <taxon>Bacteria</taxon>
        <taxon>Pseudomonadati</taxon>
        <taxon>Pseudomonadota</taxon>
        <taxon>Betaproteobacteria</taxon>
        <taxon>Burkholderiales</taxon>
        <taxon>Comamonadaceae</taxon>
        <taxon>Ramlibacter</taxon>
    </lineage>
</organism>
<evidence type="ECO:0000256" key="4">
    <source>
        <dbReference type="ARBA" id="ARBA00016463"/>
    </source>
</evidence>
<feature type="region of interest" description="Disordered" evidence="9">
    <location>
        <begin position="222"/>
        <end position="247"/>
    </location>
</feature>
<comment type="function">
    <text evidence="1">Required for the export of heme to the periplasm for the biogenesis of c-type cytochromes.</text>
</comment>
<dbReference type="Proteomes" id="UP000622707">
    <property type="component" value="Unassembled WGS sequence"/>
</dbReference>
<evidence type="ECO:0000256" key="7">
    <source>
        <dbReference type="ARBA" id="ARBA00022989"/>
    </source>
</evidence>
<evidence type="ECO:0000313" key="13">
    <source>
        <dbReference type="Proteomes" id="UP000622707"/>
    </source>
</evidence>
<keyword evidence="7 10" id="KW-1133">Transmembrane helix</keyword>
<evidence type="ECO:0000256" key="6">
    <source>
        <dbReference type="ARBA" id="ARBA00022748"/>
    </source>
</evidence>
<evidence type="ECO:0000256" key="10">
    <source>
        <dbReference type="SAM" id="Phobius"/>
    </source>
</evidence>
<name>A0ABS1JIV8_9BURK</name>
<dbReference type="InterPro" id="IPR045062">
    <property type="entry name" value="Cyt_c_biogenesis_CcsA/CcmC"/>
</dbReference>